<protein>
    <submittedName>
        <fullName evidence="1">Uncharacterized protein</fullName>
    </submittedName>
</protein>
<evidence type="ECO:0000313" key="2">
    <source>
        <dbReference type="Proteomes" id="UP000053105"/>
    </source>
</evidence>
<dbReference type="AlphaFoldDB" id="A0A0M9A8E7"/>
<name>A0A0M9A8E7_9HYME</name>
<gene>
    <name evidence="1" type="ORF">WN51_09139</name>
</gene>
<accession>A0A0M9A8E7</accession>
<organism evidence="1 2">
    <name type="scientific">Melipona quadrifasciata</name>
    <dbReference type="NCBI Taxonomy" id="166423"/>
    <lineage>
        <taxon>Eukaryota</taxon>
        <taxon>Metazoa</taxon>
        <taxon>Ecdysozoa</taxon>
        <taxon>Arthropoda</taxon>
        <taxon>Hexapoda</taxon>
        <taxon>Insecta</taxon>
        <taxon>Pterygota</taxon>
        <taxon>Neoptera</taxon>
        <taxon>Endopterygota</taxon>
        <taxon>Hymenoptera</taxon>
        <taxon>Apocrita</taxon>
        <taxon>Aculeata</taxon>
        <taxon>Apoidea</taxon>
        <taxon>Anthophila</taxon>
        <taxon>Apidae</taxon>
        <taxon>Melipona</taxon>
    </lineage>
</organism>
<dbReference type="Proteomes" id="UP000053105">
    <property type="component" value="Unassembled WGS sequence"/>
</dbReference>
<dbReference type="EMBL" id="KQ435713">
    <property type="protein sequence ID" value="KOX79337.1"/>
    <property type="molecule type" value="Genomic_DNA"/>
</dbReference>
<keyword evidence="2" id="KW-1185">Reference proteome</keyword>
<evidence type="ECO:0000313" key="1">
    <source>
        <dbReference type="EMBL" id="KOX79337.1"/>
    </source>
</evidence>
<reference evidence="1 2" key="1">
    <citation type="submission" date="2015-07" db="EMBL/GenBank/DDBJ databases">
        <title>The genome of Melipona quadrifasciata.</title>
        <authorList>
            <person name="Pan H."/>
            <person name="Kapheim K."/>
        </authorList>
    </citation>
    <scope>NUCLEOTIDE SEQUENCE [LARGE SCALE GENOMIC DNA]</scope>
    <source>
        <strain evidence="1">0111107301</strain>
        <tissue evidence="1">Whole body</tissue>
    </source>
</reference>
<proteinExistence type="predicted"/>
<sequence>MWSSIYLHDCYEYNYLYVGSLNRAVSRRKCQIKVHREVIKTSNSELELRLRVVKLNATDLQMFCNFLIR</sequence>